<feature type="domain" description="Ig-like" evidence="5">
    <location>
        <begin position="1775"/>
        <end position="1862"/>
    </location>
</feature>
<dbReference type="InterPro" id="IPR001258">
    <property type="entry name" value="NHL_repeat"/>
</dbReference>
<feature type="domain" description="Ig-like" evidence="5">
    <location>
        <begin position="884"/>
        <end position="970"/>
    </location>
</feature>
<comment type="caution">
    <text evidence="6">The sequence shown here is derived from an EMBL/GenBank/DDBJ whole genome shotgun (WGS) entry which is preliminary data.</text>
</comment>
<dbReference type="CDD" id="cd14948">
    <property type="entry name" value="BACON"/>
    <property type="match status" value="1"/>
</dbReference>
<dbReference type="InterPro" id="IPR013783">
    <property type="entry name" value="Ig-like_fold"/>
</dbReference>
<dbReference type="InterPro" id="IPR007110">
    <property type="entry name" value="Ig-like_dom"/>
</dbReference>
<dbReference type="Pfam" id="PF01436">
    <property type="entry name" value="NHL"/>
    <property type="match status" value="2"/>
</dbReference>
<organism evidence="6 7">
    <name type="scientific">Termitidicoccus mucosus</name>
    <dbReference type="NCBI Taxonomy" id="1184151"/>
    <lineage>
        <taxon>Bacteria</taxon>
        <taxon>Pseudomonadati</taxon>
        <taxon>Verrucomicrobiota</taxon>
        <taxon>Opitutia</taxon>
        <taxon>Opitutales</taxon>
        <taxon>Opitutaceae</taxon>
        <taxon>Termitidicoccus</taxon>
    </lineage>
</organism>
<evidence type="ECO:0000313" key="7">
    <source>
        <dbReference type="Proteomes" id="UP000078486"/>
    </source>
</evidence>
<dbReference type="Gene3D" id="2.60.40.10">
    <property type="entry name" value="Immunoglobulins"/>
    <property type="match status" value="10"/>
</dbReference>
<feature type="domain" description="Ig-like" evidence="5">
    <location>
        <begin position="1064"/>
        <end position="1141"/>
    </location>
</feature>
<dbReference type="InterPro" id="IPR009091">
    <property type="entry name" value="RCC1/BLIP-II"/>
</dbReference>
<dbReference type="Pfam" id="PF13927">
    <property type="entry name" value="Ig_3"/>
    <property type="match status" value="3"/>
</dbReference>
<dbReference type="SUPFAM" id="SSF101898">
    <property type="entry name" value="NHL repeat"/>
    <property type="match status" value="1"/>
</dbReference>
<dbReference type="InterPro" id="IPR014756">
    <property type="entry name" value="Ig_E-set"/>
</dbReference>
<dbReference type="PANTHER" id="PTHR44170:SF6">
    <property type="entry name" value="CONTACTIN"/>
    <property type="match status" value="1"/>
</dbReference>
<gene>
    <name evidence="6" type="ORF">AW736_14275</name>
</gene>
<keyword evidence="4" id="KW-0732">Signal</keyword>
<feature type="domain" description="Ig-like" evidence="5">
    <location>
        <begin position="977"/>
        <end position="1057"/>
    </location>
</feature>
<feature type="chain" id="PRO_5008088949" description="Ig-like domain-containing protein" evidence="4">
    <location>
        <begin position="26"/>
        <end position="2331"/>
    </location>
</feature>
<keyword evidence="2" id="KW-1015">Disulfide bond</keyword>
<dbReference type="Pfam" id="PF07679">
    <property type="entry name" value="I-set"/>
    <property type="match status" value="3"/>
</dbReference>
<dbReference type="SUPFAM" id="SSF50985">
    <property type="entry name" value="RCC1/BLIP-II"/>
    <property type="match status" value="2"/>
</dbReference>
<evidence type="ECO:0000256" key="4">
    <source>
        <dbReference type="SAM" id="SignalP"/>
    </source>
</evidence>
<feature type="domain" description="Ig-like" evidence="5">
    <location>
        <begin position="1867"/>
        <end position="1958"/>
    </location>
</feature>
<dbReference type="Pfam" id="PF13895">
    <property type="entry name" value="Ig_2"/>
    <property type="match status" value="1"/>
</dbReference>
<feature type="domain" description="Ig-like" evidence="5">
    <location>
        <begin position="783"/>
        <end position="876"/>
    </location>
</feature>
<dbReference type="Gene3D" id="3.40.390.10">
    <property type="entry name" value="Collagenase (Catalytic Domain)"/>
    <property type="match status" value="1"/>
</dbReference>
<protein>
    <recommendedName>
        <fullName evidence="5">Ig-like domain-containing protein</fullName>
    </recommendedName>
</protein>
<dbReference type="SUPFAM" id="SSF55486">
    <property type="entry name" value="Metalloproteases ('zincins'), catalytic domain"/>
    <property type="match status" value="1"/>
</dbReference>
<dbReference type="SMART" id="SM00409">
    <property type="entry name" value="IG"/>
    <property type="match status" value="9"/>
</dbReference>
<feature type="signal peptide" evidence="4">
    <location>
        <begin position="1"/>
        <end position="25"/>
    </location>
</feature>
<dbReference type="InterPro" id="IPR000408">
    <property type="entry name" value="Reg_chr_condens"/>
</dbReference>
<proteinExistence type="predicted"/>
<keyword evidence="1" id="KW-0677">Repeat</keyword>
<dbReference type="InterPro" id="IPR002909">
    <property type="entry name" value="IPT_dom"/>
</dbReference>
<feature type="compositionally biased region" description="Polar residues" evidence="3">
    <location>
        <begin position="37"/>
        <end position="52"/>
    </location>
</feature>
<dbReference type="OrthoDB" id="194339at2"/>
<dbReference type="SUPFAM" id="SSF48726">
    <property type="entry name" value="Immunoglobulin"/>
    <property type="match status" value="9"/>
</dbReference>
<name>A0A178IJB9_9BACT</name>
<feature type="domain" description="Ig-like" evidence="5">
    <location>
        <begin position="595"/>
        <end position="682"/>
    </location>
</feature>
<dbReference type="Gene3D" id="2.40.10.500">
    <property type="match status" value="1"/>
</dbReference>
<dbReference type="PROSITE" id="PS50012">
    <property type="entry name" value="RCC1_3"/>
    <property type="match status" value="5"/>
</dbReference>
<dbReference type="PANTHER" id="PTHR44170">
    <property type="entry name" value="PROTEIN SIDEKICK"/>
    <property type="match status" value="1"/>
</dbReference>
<dbReference type="InterPro" id="IPR011042">
    <property type="entry name" value="6-blade_b-propeller_TolB-like"/>
</dbReference>
<evidence type="ECO:0000313" key="6">
    <source>
        <dbReference type="EMBL" id="OAM89216.1"/>
    </source>
</evidence>
<dbReference type="CDD" id="cd00096">
    <property type="entry name" value="Ig"/>
    <property type="match status" value="4"/>
</dbReference>
<dbReference type="InterPro" id="IPR024361">
    <property type="entry name" value="BACON"/>
</dbReference>
<dbReference type="SUPFAM" id="SSF81296">
    <property type="entry name" value="E set domains"/>
    <property type="match status" value="1"/>
</dbReference>
<evidence type="ECO:0000256" key="3">
    <source>
        <dbReference type="SAM" id="MobiDB-lite"/>
    </source>
</evidence>
<dbReference type="InterPro" id="IPR013098">
    <property type="entry name" value="Ig_I-set"/>
</dbReference>
<dbReference type="Gene3D" id="2.130.10.30">
    <property type="entry name" value="Regulator of chromosome condensation 1/beta-lactamase-inhibitor protein II"/>
    <property type="match status" value="2"/>
</dbReference>
<dbReference type="EMBL" id="LRRQ01000102">
    <property type="protein sequence ID" value="OAM89216.1"/>
    <property type="molecule type" value="Genomic_DNA"/>
</dbReference>
<dbReference type="InterPro" id="IPR003598">
    <property type="entry name" value="Ig_sub2"/>
</dbReference>
<dbReference type="InterPro" id="IPR036179">
    <property type="entry name" value="Ig-like_dom_sf"/>
</dbReference>
<dbReference type="SUPFAM" id="SSF63825">
    <property type="entry name" value="YWTD domain"/>
    <property type="match status" value="1"/>
</dbReference>
<dbReference type="InterPro" id="IPR003599">
    <property type="entry name" value="Ig_sub"/>
</dbReference>
<dbReference type="Pfam" id="PF13540">
    <property type="entry name" value="RCC1_2"/>
    <property type="match status" value="2"/>
</dbReference>
<reference evidence="6 7" key="1">
    <citation type="submission" date="2016-01" db="EMBL/GenBank/DDBJ databases">
        <title>High potential of lignocellulose degradation of a new Verrucomicrobia species.</title>
        <authorList>
            <person name="Wang Y."/>
            <person name="Shi Y."/>
            <person name="Qiu Z."/>
            <person name="Liu S."/>
            <person name="Yang H."/>
        </authorList>
    </citation>
    <scope>NUCLEOTIDE SEQUENCE [LARGE SCALE GENOMIC DNA]</scope>
    <source>
        <strain evidence="6 7">TSB47</strain>
    </source>
</reference>
<feature type="domain" description="Ig-like" evidence="5">
    <location>
        <begin position="689"/>
        <end position="776"/>
    </location>
</feature>
<dbReference type="PROSITE" id="PS50835">
    <property type="entry name" value="IG_LIKE"/>
    <property type="match status" value="8"/>
</dbReference>
<dbReference type="RefSeq" id="WP_068770855.1">
    <property type="nucleotide sequence ID" value="NZ_CP109796.1"/>
</dbReference>
<sequence>MKTSGFKITAGVACACAAVIIAFLAASRNPPRPTPPKGSTTVSQNASRQNAQPRDAGGTGEAEGNATAVEEPWPAFTADALWRLTPRQMASAPDAAPEHSAVVVADLDTRPAAETLWNLKQGDDIELALPNGEVTRGHVNLVLNDNGVLRIGGGLPEKERGSFALALNDKLQLMGHILLPGMELAYAIEPGGRPDNSRMEALPLGDVICFPYQDPPGDTDADAAAGRQAVQAFAADAVAPAPQAAAVPSLSSRPAAPAVLYLDFDGAVVNDPYWNGGATINAAAANLTEAQIRDVWQGVSEAYSPFNIDVTTNAARYAAMPAGKRMRCIITPTYQWYTSSTGTRGVALRHSFARAGSLFAGDTPCWIFVPSFYTYIAMVSAHELGHTLGLIHDGTYNPATGARSEYFGGHGTGEMSWGPIMGNPSYRNITQWSKGEYAYASSTEDDLAIISSSTNGFGFFNDGIGGTRAAATALGLPASGSVTKSGVLTSAADEAWFTFTLAAEKTCSFSAEPAATTPRLDILMQLLDAGGNPLVTDNPSLSLSALIEKKLSPGTYYIKIQGAAYGGGLTEGYTRYGSIGQYTLTAGVATAVNAPTITQYPQNTATHTEAASFTLTAAASGPGALRYQWQKNGVDMATSARVADATSATLTVLAPVAADAGQYAIKVRNAGGEATSAPATVTVTAPPPPAIITHPQSKTVSATASHFLIDVWATGAGTLSFQWQKDGVDLVPSSHYSGVNGPTLYVYSPEASDAGEYRVRVGNAGGETVSEPASIAVTLPEPPTIVEHPANVTRFEGQSAPIELTVTASGQGSLSFRWQKDDVDIETGGDYSTNVISYANPVARLSINNYTTAHSGRYRAVVTNQGGGTQSNEAIVIIDLPPAPTISTHPENRTTLAGDYSVTFSVGAVGIGLRYQWEKNGADLTASSHYGGVNSSVLSIYSPQIDDAGSYAVRVWNAGGEQLSSAAVLTVNLPPVPTFRLQPSDLYLTQGKGIYLEAGVTSSGGYSCQWYKDGQAIAGATSHSFFISSAAVSDSGTYKLVVTNPGGSVESKEVAVAVAPASAPVIITQPRDQTAYEGGSVTFSVFADGDPAPDYEWHKNGVKMINSGPLLTVSNIRSGNTDKYKVVASNIAGSVTSDEVAAGIEPAAGGRGIGLFPEQKRTGCGRVVYMLQVNSAFSWAVSTDSPWLAFSKKEGNSSDFIEVTVAPNPLPVQRAATVSVAGLVHTITQAPAGSLVRELWAVGNNEPGQLGTGVPGGSLQRRAIPVQIDADVRFISAGSYYSMYIKDDGTLWTAGGNGYWKMGLHPVGNYPAPVQTASSAAFVAASVEYSMYIRPDGVLFGVGHNYERQVGSSSDYAPHTVSDVRRWTSIAPGAVSVAAGGAHTLFIKSDGSLWGMGQNAGLVESGDSSYGYLFTPRQIAADAVAVAAGAAHGLYIKSDRTLWGMGLNFNYQLGQPVSNWSVLPPVRIDNNVAAIAASGEHSLWIKNDDSLWAVGLNSSGQLGSGANARITVPAQIATNVRAVSTNSQHTLYITNDNRLRAMGDNTHGQFGNGTFDSSNIPIEVAANVDAVSAGRNHTLFIATGDIRLDPPPPPVITGFSPANITTQTKVVITGSNFHHLAGVYFGSIEADNYTVDSDTQITAYAPIVPVEDGQSIHVGTFDGVVSSAATYSAAYPPVPGEPIPDQLVRLGNTISIEAPVLGTPAPTIVWQVSTDDGATWADLSADLIHGIDAHGTLTISNAPLAITGNRYRFVATNAHGLVTGTPFTVTVAYPPSVITHPVSQTVNAGASVSLIAAFSGAPAPALQWEVSTTGGSTWAPVGGAINATLTLNNVNAPMHLGQYRCAAENLYGIAVTNPATLSVVHAPIHHNGITSQGVVVGRDVTLSADASGHPSPAYRWQISTDGGGTWNNLSDNANYHGASSSMLDISNVTAGMNGYKYRCVATNSQGDSTGAPITLAVLSAQFSQPKGLVVSGGALYITDASLHTVQKVGLSNLQSAVLAGATGQSGYAHGTGASVRFSQPMGISAAGSTLYIADSGNNALRYLSTNGQITYTMRFTTTSVTITPYSVVSSIYGDEVCFSANPGHAIFGPIETISGTTRVPIKAGFPDQAGYLDNARSDARFNQPSGMVRKATGADLVVADAGNHAIRIVSSSGSVSTLAGSGTGGWRDGTGRAAEFNSPRGLATDSSGNLYIADTNNSTIRRVSAVGEVTTLAGNPGVHGLKDGSAEDAWFDHPHDVAYDSSGNLYIADTANSVIRKLNLATREVTTLAVTPVSSGTTGGGTGGNTGGGGGSTGGSGGGGGGAPSPWFVIALAALGLLRLYRKNKTG</sequence>
<dbReference type="Gene3D" id="2.120.10.30">
    <property type="entry name" value="TolB, C-terminal domain"/>
    <property type="match status" value="2"/>
</dbReference>
<dbReference type="GO" id="GO:0008237">
    <property type="term" value="F:metallopeptidase activity"/>
    <property type="evidence" value="ECO:0007669"/>
    <property type="project" value="InterPro"/>
</dbReference>
<feature type="region of interest" description="Disordered" evidence="3">
    <location>
        <begin position="2275"/>
        <end position="2304"/>
    </location>
</feature>
<keyword evidence="7" id="KW-1185">Reference proteome</keyword>
<dbReference type="GO" id="GO:0016020">
    <property type="term" value="C:membrane"/>
    <property type="evidence" value="ECO:0007669"/>
    <property type="project" value="UniProtKB-SubCell"/>
</dbReference>
<feature type="compositionally biased region" description="Gly residues" evidence="3">
    <location>
        <begin position="2281"/>
        <end position="2304"/>
    </location>
</feature>
<feature type="region of interest" description="Disordered" evidence="3">
    <location>
        <begin position="27"/>
        <end position="70"/>
    </location>
</feature>
<accession>A0A178IJB9</accession>
<dbReference type="SMART" id="SM00408">
    <property type="entry name" value="IGc2"/>
    <property type="match status" value="6"/>
</dbReference>
<dbReference type="Proteomes" id="UP000078486">
    <property type="component" value="Unassembled WGS sequence"/>
</dbReference>
<dbReference type="Gene3D" id="2.60.120.380">
    <property type="match status" value="1"/>
</dbReference>
<dbReference type="Pfam" id="PF01833">
    <property type="entry name" value="TIG"/>
    <property type="match status" value="1"/>
</dbReference>
<dbReference type="GO" id="GO:0098609">
    <property type="term" value="P:cell-cell adhesion"/>
    <property type="evidence" value="ECO:0007669"/>
    <property type="project" value="TreeGrafter"/>
</dbReference>
<evidence type="ECO:0000256" key="1">
    <source>
        <dbReference type="ARBA" id="ARBA00022737"/>
    </source>
</evidence>
<evidence type="ECO:0000256" key="2">
    <source>
        <dbReference type="ARBA" id="ARBA00023157"/>
    </source>
</evidence>
<evidence type="ECO:0000259" key="5">
    <source>
        <dbReference type="PROSITE" id="PS50835"/>
    </source>
</evidence>
<dbReference type="InterPro" id="IPR024079">
    <property type="entry name" value="MetalloPept_cat_dom_sf"/>
</dbReference>